<reference evidence="3" key="1">
    <citation type="submission" date="2016-06" db="EMBL/GenBank/DDBJ databases">
        <title>Parallel loss of symbiosis genes in relatives of nitrogen-fixing non-legume Parasponia.</title>
        <authorList>
            <person name="Van Velzen R."/>
            <person name="Holmer R."/>
            <person name="Bu F."/>
            <person name="Rutten L."/>
            <person name="Van Zeijl A."/>
            <person name="Liu W."/>
            <person name="Santuari L."/>
            <person name="Cao Q."/>
            <person name="Sharma T."/>
            <person name="Shen D."/>
            <person name="Roswanjaya Y."/>
            <person name="Wardhani T."/>
            <person name="Kalhor M.S."/>
            <person name="Jansen J."/>
            <person name="Van den Hoogen J."/>
            <person name="Gungor B."/>
            <person name="Hartog M."/>
            <person name="Hontelez J."/>
            <person name="Verver J."/>
            <person name="Yang W.-C."/>
            <person name="Schijlen E."/>
            <person name="Repin R."/>
            <person name="Schilthuizen M."/>
            <person name="Schranz E."/>
            <person name="Heidstra R."/>
            <person name="Miyata K."/>
            <person name="Fedorova E."/>
            <person name="Kohlen W."/>
            <person name="Bisseling T."/>
            <person name="Smit S."/>
            <person name="Geurts R."/>
        </authorList>
    </citation>
    <scope>NUCLEOTIDE SEQUENCE [LARGE SCALE GENOMIC DNA]</scope>
    <source>
        <strain evidence="3">cv. RG33-2</strain>
    </source>
</reference>
<protein>
    <submittedName>
        <fullName evidence="2">Uncharacterized protein</fullName>
    </submittedName>
</protein>
<dbReference type="EMBL" id="JXTC01000001">
    <property type="protein sequence ID" value="POO03822.1"/>
    <property type="molecule type" value="Genomic_DNA"/>
</dbReference>
<evidence type="ECO:0000313" key="2">
    <source>
        <dbReference type="EMBL" id="POO03822.1"/>
    </source>
</evidence>
<keyword evidence="3" id="KW-1185">Reference proteome</keyword>
<comment type="caution">
    <text evidence="2">The sequence shown here is derived from an EMBL/GenBank/DDBJ whole genome shotgun (WGS) entry which is preliminary data.</text>
</comment>
<sequence length="171" mass="19030">MALQIQDPLRATAQHQKEWLKTKTVCLLVIGTELKRIINLYLFEIFLRTDFLGVSLSAEAVKEHEAVLDGEEHNMLISSHDNVVTGVFDGEICELLSETSVEIPNLSDSMNENDYVTNGSPNGSSINNVLPRYSTRQTSKHGPAANATGNVDQQGKRLSRYNRRKQATSTQ</sequence>
<proteinExistence type="predicted"/>
<gene>
    <name evidence="2" type="ORF">TorRG33x02_001260</name>
</gene>
<evidence type="ECO:0000256" key="1">
    <source>
        <dbReference type="SAM" id="MobiDB-lite"/>
    </source>
</evidence>
<name>A0A2P5G1C2_TREOI</name>
<dbReference type="Proteomes" id="UP000237000">
    <property type="component" value="Unassembled WGS sequence"/>
</dbReference>
<feature type="region of interest" description="Disordered" evidence="1">
    <location>
        <begin position="136"/>
        <end position="171"/>
    </location>
</feature>
<organism evidence="2 3">
    <name type="scientific">Trema orientale</name>
    <name type="common">Charcoal tree</name>
    <name type="synonym">Celtis orientalis</name>
    <dbReference type="NCBI Taxonomy" id="63057"/>
    <lineage>
        <taxon>Eukaryota</taxon>
        <taxon>Viridiplantae</taxon>
        <taxon>Streptophyta</taxon>
        <taxon>Embryophyta</taxon>
        <taxon>Tracheophyta</taxon>
        <taxon>Spermatophyta</taxon>
        <taxon>Magnoliopsida</taxon>
        <taxon>eudicotyledons</taxon>
        <taxon>Gunneridae</taxon>
        <taxon>Pentapetalae</taxon>
        <taxon>rosids</taxon>
        <taxon>fabids</taxon>
        <taxon>Rosales</taxon>
        <taxon>Cannabaceae</taxon>
        <taxon>Trema</taxon>
    </lineage>
</organism>
<feature type="compositionally biased region" description="Basic residues" evidence="1">
    <location>
        <begin position="157"/>
        <end position="171"/>
    </location>
</feature>
<accession>A0A2P5G1C2</accession>
<evidence type="ECO:0000313" key="3">
    <source>
        <dbReference type="Proteomes" id="UP000237000"/>
    </source>
</evidence>
<dbReference type="AlphaFoldDB" id="A0A2P5G1C2"/>
<dbReference type="InParanoid" id="A0A2P5G1C2"/>